<feature type="region of interest" description="Disordered" evidence="1">
    <location>
        <begin position="325"/>
        <end position="346"/>
    </location>
</feature>
<evidence type="ECO:0000313" key="3">
    <source>
        <dbReference type="Proteomes" id="UP001159363"/>
    </source>
</evidence>
<protein>
    <submittedName>
        <fullName evidence="2">Uncharacterized protein</fullName>
    </submittedName>
</protein>
<dbReference type="Proteomes" id="UP001159363">
    <property type="component" value="Chromosome 1"/>
</dbReference>
<feature type="compositionally biased region" description="Basic and acidic residues" evidence="1">
    <location>
        <begin position="421"/>
        <end position="434"/>
    </location>
</feature>
<organism evidence="2 3">
    <name type="scientific">Dryococelus australis</name>
    <dbReference type="NCBI Taxonomy" id="614101"/>
    <lineage>
        <taxon>Eukaryota</taxon>
        <taxon>Metazoa</taxon>
        <taxon>Ecdysozoa</taxon>
        <taxon>Arthropoda</taxon>
        <taxon>Hexapoda</taxon>
        <taxon>Insecta</taxon>
        <taxon>Pterygota</taxon>
        <taxon>Neoptera</taxon>
        <taxon>Polyneoptera</taxon>
        <taxon>Phasmatodea</taxon>
        <taxon>Verophasmatodea</taxon>
        <taxon>Anareolatae</taxon>
        <taxon>Phasmatidae</taxon>
        <taxon>Eurycanthinae</taxon>
        <taxon>Dryococelus</taxon>
    </lineage>
</organism>
<feature type="compositionally biased region" description="Basic and acidic residues" evidence="1">
    <location>
        <begin position="360"/>
        <end position="371"/>
    </location>
</feature>
<dbReference type="EMBL" id="JARBHB010000001">
    <property type="protein sequence ID" value="KAJ8897290.1"/>
    <property type="molecule type" value="Genomic_DNA"/>
</dbReference>
<feature type="region of interest" description="Disordered" evidence="1">
    <location>
        <begin position="393"/>
        <end position="435"/>
    </location>
</feature>
<keyword evidence="3" id="KW-1185">Reference proteome</keyword>
<feature type="region of interest" description="Disordered" evidence="1">
    <location>
        <begin position="529"/>
        <end position="570"/>
    </location>
</feature>
<evidence type="ECO:0000313" key="2">
    <source>
        <dbReference type="EMBL" id="KAJ8897290.1"/>
    </source>
</evidence>
<evidence type="ECO:0000256" key="1">
    <source>
        <dbReference type="SAM" id="MobiDB-lite"/>
    </source>
</evidence>
<accession>A0ABQ9IKP7</accession>
<proteinExistence type="predicted"/>
<reference evidence="2 3" key="1">
    <citation type="submission" date="2023-02" db="EMBL/GenBank/DDBJ databases">
        <title>LHISI_Scaffold_Assembly.</title>
        <authorList>
            <person name="Stuart O.P."/>
            <person name="Cleave R."/>
            <person name="Magrath M.J.L."/>
            <person name="Mikheyev A.S."/>
        </authorList>
    </citation>
    <scope>NUCLEOTIDE SEQUENCE [LARGE SCALE GENOMIC DNA]</scope>
    <source>
        <strain evidence="2">Daus_M_001</strain>
        <tissue evidence="2">Leg muscle</tissue>
    </source>
</reference>
<gene>
    <name evidence="2" type="ORF">PR048_002636</name>
</gene>
<name>A0ABQ9IKP7_9NEOP</name>
<sequence>MTPYVGEDVDVDGMNNSLPISGRSCSYCGETSSRSCNACRHEKTYHNHVEQYTPPARKHVRVLGKLNDNGFLLKESASRSSLETSAQFQSMPISAVPDIYKWFSCAYKSSGTRRSRRIPFWSLLRPKYAQMTCSSIFNTGDSNKIVSEKTWEALKCEILRADEDEVAPGGCPTRELEKILVDGLPHYIYTAVVQRSAVFGKGHLAECARAKLSMDDGRRLWDDGGRGFCGVNGRERIKSDEEFFPECVPLQGVYLRALKDEQPRGRANWLIERGGGRPPFVEIATRPDLLNNECGETRTFRGALWRHPLPVVRARRGNHMVIRSLASASPQTRPPPPSPRGDGPWGVCDRPVLCQSPRARRNERAGKRGIPEKTYGPSVLSGTIPTCKNLGMTPPASQLGSPRWEVNSLTTTPSPPLRRMRLGEGPRKDNKEKGLTNTRTRVRLARQPVNQRRRKTSSPLVARRLQLPVVRSPVHSSRATPSLASSLNSDWLRCIENIIPCLPPERRSTRETNLLLLVSKTSGESVERIASGNVSTTRKPGSCRQRLPHPKMSDLIRQGSNQNHCGGRPA</sequence>
<feature type="region of interest" description="Disordered" evidence="1">
    <location>
        <begin position="359"/>
        <end position="381"/>
    </location>
</feature>
<comment type="caution">
    <text evidence="2">The sequence shown here is derived from an EMBL/GenBank/DDBJ whole genome shotgun (WGS) entry which is preliminary data.</text>
</comment>